<reference evidence="1" key="1">
    <citation type="submission" date="2021-01" db="UniProtKB">
        <authorList>
            <consortium name="EnsemblMetazoa"/>
        </authorList>
    </citation>
    <scope>IDENTIFICATION</scope>
</reference>
<dbReference type="InParanoid" id="A0A7M7T828"/>
<dbReference type="SUPFAM" id="SSF53098">
    <property type="entry name" value="Ribonuclease H-like"/>
    <property type="match status" value="1"/>
</dbReference>
<proteinExistence type="predicted"/>
<evidence type="ECO:0000313" key="2">
    <source>
        <dbReference type="Proteomes" id="UP000002358"/>
    </source>
</evidence>
<dbReference type="AlphaFoldDB" id="A0A7M7T828"/>
<dbReference type="InterPro" id="IPR012337">
    <property type="entry name" value="RNaseH-like_sf"/>
</dbReference>
<dbReference type="KEGG" id="nvi:103316957"/>
<name>A0A7M7T828_NASVI</name>
<keyword evidence="2" id="KW-1185">Reference proteome</keyword>
<dbReference type="GeneID" id="103316957"/>
<protein>
    <recommendedName>
        <fullName evidence="3">HAT C-terminal dimerisation domain-containing protein</fullName>
    </recommendedName>
</protein>
<dbReference type="RefSeq" id="XP_031781387.2">
    <property type="nucleotide sequence ID" value="XM_031925527.2"/>
</dbReference>
<dbReference type="EnsemblMetazoa" id="XM_031925527">
    <property type="protein sequence ID" value="XP_031781387"/>
    <property type="gene ID" value="LOC103316957"/>
</dbReference>
<sequence>MCIQLIQRLPENLKYFRKLKTLSPVVCLSPKRSKFEDLPFLEVFANKAEFGLLEKQYNKLLNINWSETLSGKELADAHTFWAKVYVFENAGGKFIFRELATFVLTLLSMPSTNAVVERVFSVMNSVRTKFRNRMLLKPLDSILRIRTCCRNFIPSKEMLKDFNAKVLYSDKYETDEESKKQSQKDRMQNWLR</sequence>
<evidence type="ECO:0000313" key="1">
    <source>
        <dbReference type="EnsemblMetazoa" id="XP_031781387"/>
    </source>
</evidence>
<dbReference type="OrthoDB" id="7555380at2759"/>
<organism evidence="1 2">
    <name type="scientific">Nasonia vitripennis</name>
    <name type="common">Parasitic wasp</name>
    <dbReference type="NCBI Taxonomy" id="7425"/>
    <lineage>
        <taxon>Eukaryota</taxon>
        <taxon>Metazoa</taxon>
        <taxon>Ecdysozoa</taxon>
        <taxon>Arthropoda</taxon>
        <taxon>Hexapoda</taxon>
        <taxon>Insecta</taxon>
        <taxon>Pterygota</taxon>
        <taxon>Neoptera</taxon>
        <taxon>Endopterygota</taxon>
        <taxon>Hymenoptera</taxon>
        <taxon>Apocrita</taxon>
        <taxon>Proctotrupomorpha</taxon>
        <taxon>Chalcidoidea</taxon>
        <taxon>Pteromalidae</taxon>
        <taxon>Pteromalinae</taxon>
        <taxon>Nasonia</taxon>
    </lineage>
</organism>
<dbReference type="Proteomes" id="UP000002358">
    <property type="component" value="Unassembled WGS sequence"/>
</dbReference>
<evidence type="ECO:0008006" key="3">
    <source>
        <dbReference type="Google" id="ProtNLM"/>
    </source>
</evidence>
<accession>A0A7M7T828</accession>